<dbReference type="Proteomes" id="UP000607653">
    <property type="component" value="Unassembled WGS sequence"/>
</dbReference>
<proteinExistence type="predicted"/>
<evidence type="ECO:0000313" key="2">
    <source>
        <dbReference type="EMBL" id="DAD37925.1"/>
    </source>
</evidence>
<sequence length="162" mass="16724">MLELQLPPPKQSSTSSSTSLTSHMPKSCVCQNTTRPRNIAQFRGPTELRELEDEAGKEWDGESPESGPNETISSGFGGLGLEGMVGRDDTVGEVFAPPGVGNNGSMSGDNAGEGAESGGFGKKAGAADMAEDSNFSSEARVSESGSMEATMSAKSSEKEAIK</sequence>
<protein>
    <submittedName>
        <fullName evidence="2">Uncharacterized protein</fullName>
    </submittedName>
</protein>
<feature type="region of interest" description="Disordered" evidence="1">
    <location>
        <begin position="1"/>
        <end position="162"/>
    </location>
</feature>
<keyword evidence="3" id="KW-1185">Reference proteome</keyword>
<feature type="compositionally biased region" description="Pro residues" evidence="1">
    <location>
        <begin position="1"/>
        <end position="10"/>
    </location>
</feature>
<feature type="compositionally biased region" description="Basic and acidic residues" evidence="1">
    <location>
        <begin position="46"/>
        <end position="60"/>
    </location>
</feature>
<organism evidence="2 3">
    <name type="scientific">Nelumbo nucifera</name>
    <name type="common">Sacred lotus</name>
    <dbReference type="NCBI Taxonomy" id="4432"/>
    <lineage>
        <taxon>Eukaryota</taxon>
        <taxon>Viridiplantae</taxon>
        <taxon>Streptophyta</taxon>
        <taxon>Embryophyta</taxon>
        <taxon>Tracheophyta</taxon>
        <taxon>Spermatophyta</taxon>
        <taxon>Magnoliopsida</taxon>
        <taxon>Proteales</taxon>
        <taxon>Nelumbonaceae</taxon>
        <taxon>Nelumbo</taxon>
    </lineage>
</organism>
<feature type="compositionally biased region" description="Polar residues" evidence="1">
    <location>
        <begin position="133"/>
        <end position="154"/>
    </location>
</feature>
<dbReference type="AlphaFoldDB" id="A0A822Z387"/>
<comment type="caution">
    <text evidence="2">The sequence shown here is derived from an EMBL/GenBank/DDBJ whole genome shotgun (WGS) entry which is preliminary data.</text>
</comment>
<evidence type="ECO:0000313" key="3">
    <source>
        <dbReference type="Proteomes" id="UP000607653"/>
    </source>
</evidence>
<evidence type="ECO:0000256" key="1">
    <source>
        <dbReference type="SAM" id="MobiDB-lite"/>
    </source>
</evidence>
<dbReference type="EMBL" id="DUZY01000004">
    <property type="protein sequence ID" value="DAD37925.1"/>
    <property type="molecule type" value="Genomic_DNA"/>
</dbReference>
<feature type="compositionally biased region" description="Low complexity" evidence="1">
    <location>
        <begin position="12"/>
        <end position="22"/>
    </location>
</feature>
<gene>
    <name evidence="2" type="ORF">HUJ06_008566</name>
</gene>
<name>A0A822Z387_NELNU</name>
<reference evidence="2 3" key="1">
    <citation type="journal article" date="2020" name="Mol. Biol. Evol.">
        <title>Distinct Expression and Methylation Patterns for Genes with Different Fates following a Single Whole-Genome Duplication in Flowering Plants.</title>
        <authorList>
            <person name="Shi T."/>
            <person name="Rahmani R.S."/>
            <person name="Gugger P.F."/>
            <person name="Wang M."/>
            <person name="Li H."/>
            <person name="Zhang Y."/>
            <person name="Li Z."/>
            <person name="Wang Q."/>
            <person name="Van de Peer Y."/>
            <person name="Marchal K."/>
            <person name="Chen J."/>
        </authorList>
    </citation>
    <scope>NUCLEOTIDE SEQUENCE [LARGE SCALE GENOMIC DNA]</scope>
    <source>
        <tissue evidence="2">Leaf</tissue>
    </source>
</reference>
<accession>A0A822Z387</accession>